<dbReference type="InterPro" id="IPR025850">
    <property type="entry name" value="SUKH-3"/>
</dbReference>
<comment type="caution">
    <text evidence="2">The sequence shown here is derived from an EMBL/GenBank/DDBJ whole genome shotgun (WGS) entry which is preliminary data.</text>
</comment>
<dbReference type="RefSeq" id="WP_018566921.1">
    <property type="nucleotide sequence ID" value="NZ_JBHSDP010000008.1"/>
</dbReference>
<organism evidence="2 3">
    <name type="scientific">Streptomyces andamanensis</name>
    <dbReference type="NCBI Taxonomy" id="1565035"/>
    <lineage>
        <taxon>Bacteria</taxon>
        <taxon>Bacillati</taxon>
        <taxon>Actinomycetota</taxon>
        <taxon>Actinomycetes</taxon>
        <taxon>Kitasatosporales</taxon>
        <taxon>Streptomycetaceae</taxon>
        <taxon>Streptomyces</taxon>
    </lineage>
</organism>
<evidence type="ECO:0000313" key="2">
    <source>
        <dbReference type="EMBL" id="MFC4327734.1"/>
    </source>
</evidence>
<reference evidence="3" key="1">
    <citation type="journal article" date="2019" name="Int. J. Syst. Evol. Microbiol.">
        <title>The Global Catalogue of Microorganisms (GCM) 10K type strain sequencing project: providing services to taxonomists for standard genome sequencing and annotation.</title>
        <authorList>
            <consortium name="The Broad Institute Genomics Platform"/>
            <consortium name="The Broad Institute Genome Sequencing Center for Infectious Disease"/>
            <person name="Wu L."/>
            <person name="Ma J."/>
        </authorList>
    </citation>
    <scope>NUCLEOTIDE SEQUENCE [LARGE SCALE GENOMIC DNA]</scope>
    <source>
        <strain evidence="3">PCU 347</strain>
    </source>
</reference>
<accession>A0ABV8TAU7</accession>
<proteinExistence type="predicted"/>
<gene>
    <name evidence="2" type="ORF">ACFPC0_07810</name>
</gene>
<protein>
    <submittedName>
        <fullName evidence="2">SUKH-3 domain-containing protein</fullName>
    </submittedName>
</protein>
<dbReference type="EMBL" id="JBHSDP010000008">
    <property type="protein sequence ID" value="MFC4327734.1"/>
    <property type="molecule type" value="Genomic_DNA"/>
</dbReference>
<feature type="region of interest" description="Disordered" evidence="1">
    <location>
        <begin position="1"/>
        <end position="36"/>
    </location>
</feature>
<evidence type="ECO:0000256" key="1">
    <source>
        <dbReference type="SAM" id="MobiDB-lite"/>
    </source>
</evidence>
<dbReference type="Pfam" id="PF14433">
    <property type="entry name" value="SUKH-3"/>
    <property type="match status" value="1"/>
</dbReference>
<sequence>MQADRRAAAKRPTRLSAKLSSPAGPAEPEEAPGTARFAAPVDAALRAAGWQPGRWDIKQAEFWADALREHSSPAGHRHSVFPAAVEAWAEFGGLRVAPAGPGRQIAPAALDLDPLHGLHLARTLGDLGRALGTDVCPLGTESDTQALLAIDAEGRVYALDHTGDWYLGPGIDQALTALVSGLAPVRLTTAAV</sequence>
<evidence type="ECO:0000313" key="3">
    <source>
        <dbReference type="Proteomes" id="UP001595824"/>
    </source>
</evidence>
<name>A0ABV8TAU7_9ACTN</name>
<keyword evidence="3" id="KW-1185">Reference proteome</keyword>
<dbReference type="Proteomes" id="UP001595824">
    <property type="component" value="Unassembled WGS sequence"/>
</dbReference>